<dbReference type="OrthoDB" id="8062037at2759"/>
<feature type="transmembrane region" description="Helical" evidence="3">
    <location>
        <begin position="21"/>
        <end position="41"/>
    </location>
</feature>
<evidence type="ECO:0000313" key="6">
    <source>
        <dbReference type="Proteomes" id="UP000237105"/>
    </source>
</evidence>
<feature type="region of interest" description="Disordered" evidence="2">
    <location>
        <begin position="151"/>
        <end position="180"/>
    </location>
</feature>
<keyword evidence="6" id="KW-1185">Reference proteome</keyword>
<dbReference type="Pfam" id="PF13639">
    <property type="entry name" value="zf-RING_2"/>
    <property type="match status" value="1"/>
</dbReference>
<dbReference type="Proteomes" id="UP000237105">
    <property type="component" value="Unassembled WGS sequence"/>
</dbReference>
<dbReference type="CDD" id="cd16461">
    <property type="entry name" value="RING-H2_EL5-like"/>
    <property type="match status" value="1"/>
</dbReference>
<dbReference type="InterPro" id="IPR013083">
    <property type="entry name" value="Znf_RING/FYVE/PHD"/>
</dbReference>
<dbReference type="UniPathway" id="UPA00143"/>
<keyword evidence="1" id="KW-0479">Metal-binding</keyword>
<evidence type="ECO:0000259" key="4">
    <source>
        <dbReference type="PROSITE" id="PS50089"/>
    </source>
</evidence>
<evidence type="ECO:0000256" key="1">
    <source>
        <dbReference type="PROSITE-ProRule" id="PRU00175"/>
    </source>
</evidence>
<dbReference type="PANTHER" id="PTHR45676:SF177">
    <property type="entry name" value="RING-TYPE E3 UBIQUITIN TRANSFERASE"/>
    <property type="match status" value="1"/>
</dbReference>
<dbReference type="SMART" id="SM00184">
    <property type="entry name" value="RING"/>
    <property type="match status" value="1"/>
</dbReference>
<dbReference type="InterPro" id="IPR001841">
    <property type="entry name" value="Znf_RING"/>
</dbReference>
<evidence type="ECO:0000256" key="2">
    <source>
        <dbReference type="SAM" id="MobiDB-lite"/>
    </source>
</evidence>
<accession>A0A2P5C6A6</accession>
<reference evidence="6" key="1">
    <citation type="submission" date="2016-06" db="EMBL/GenBank/DDBJ databases">
        <title>Parallel loss of symbiosis genes in relatives of nitrogen-fixing non-legume Parasponia.</title>
        <authorList>
            <person name="Van Velzen R."/>
            <person name="Holmer R."/>
            <person name="Bu F."/>
            <person name="Rutten L."/>
            <person name="Van Zeijl A."/>
            <person name="Liu W."/>
            <person name="Santuari L."/>
            <person name="Cao Q."/>
            <person name="Sharma T."/>
            <person name="Shen D."/>
            <person name="Roswanjaya Y."/>
            <person name="Wardhani T."/>
            <person name="Kalhor M.S."/>
            <person name="Jansen J."/>
            <person name="Van den Hoogen J."/>
            <person name="Gungor B."/>
            <person name="Hartog M."/>
            <person name="Hontelez J."/>
            <person name="Verver J."/>
            <person name="Yang W.-C."/>
            <person name="Schijlen E."/>
            <person name="Repin R."/>
            <person name="Schilthuizen M."/>
            <person name="Schranz E."/>
            <person name="Heidstra R."/>
            <person name="Miyata K."/>
            <person name="Fedorova E."/>
            <person name="Kohlen W."/>
            <person name="Bisseling T."/>
            <person name="Smit S."/>
            <person name="Geurts R."/>
        </authorList>
    </citation>
    <scope>NUCLEOTIDE SEQUENCE [LARGE SCALE GENOMIC DNA]</scope>
    <source>
        <strain evidence="6">cv. WU1-14</strain>
    </source>
</reference>
<dbReference type="Gene3D" id="3.30.40.10">
    <property type="entry name" value="Zinc/RING finger domain, C3HC4 (zinc finger)"/>
    <property type="match status" value="1"/>
</dbReference>
<name>A0A2P5C6A6_PARAD</name>
<evidence type="ECO:0000256" key="3">
    <source>
        <dbReference type="SAM" id="Phobius"/>
    </source>
</evidence>
<dbReference type="GO" id="GO:0016567">
    <property type="term" value="P:protein ubiquitination"/>
    <property type="evidence" value="ECO:0007669"/>
    <property type="project" value="UniProtKB-UniPathway"/>
</dbReference>
<dbReference type="AlphaFoldDB" id="A0A2P5C6A6"/>
<dbReference type="PROSITE" id="PS50089">
    <property type="entry name" value="ZF_RING_2"/>
    <property type="match status" value="1"/>
</dbReference>
<dbReference type="GO" id="GO:0008270">
    <property type="term" value="F:zinc ion binding"/>
    <property type="evidence" value="ECO:0007669"/>
    <property type="project" value="UniProtKB-KW"/>
</dbReference>
<keyword evidence="1" id="KW-0862">Zinc</keyword>
<organism evidence="5 6">
    <name type="scientific">Parasponia andersonii</name>
    <name type="common">Sponia andersonii</name>
    <dbReference type="NCBI Taxonomy" id="3476"/>
    <lineage>
        <taxon>Eukaryota</taxon>
        <taxon>Viridiplantae</taxon>
        <taxon>Streptophyta</taxon>
        <taxon>Embryophyta</taxon>
        <taxon>Tracheophyta</taxon>
        <taxon>Spermatophyta</taxon>
        <taxon>Magnoliopsida</taxon>
        <taxon>eudicotyledons</taxon>
        <taxon>Gunneridae</taxon>
        <taxon>Pentapetalae</taxon>
        <taxon>rosids</taxon>
        <taxon>fabids</taxon>
        <taxon>Rosales</taxon>
        <taxon>Cannabaceae</taxon>
        <taxon>Parasponia</taxon>
    </lineage>
</organism>
<sequence>MAKDNDHDQDSIRSILKDHTLRFLLVAVGTAAIVIPIYHLINVCFRNRHTANRRASMRLALVPRRQQPRELPPMIDCCEEKSEAEHVPVPHEYAKEEGLVVCAVCLGEFEEGAKLRKLRGCSHSFHAPCIDMWLFSHATCPICRADAGISTSQQPERMSRPAVATAGGSEEGGGEGDHQLRADSMVLETVVL</sequence>
<protein>
    <submittedName>
        <fullName evidence="5">43kDa postsynaptic protein</fullName>
    </submittedName>
</protein>
<keyword evidence="3" id="KW-1133">Transmembrane helix</keyword>
<evidence type="ECO:0000313" key="5">
    <source>
        <dbReference type="EMBL" id="PON56612.1"/>
    </source>
</evidence>
<keyword evidence="1" id="KW-0863">Zinc-finger</keyword>
<dbReference type="EMBL" id="JXTB01000169">
    <property type="protein sequence ID" value="PON56612.1"/>
    <property type="molecule type" value="Genomic_DNA"/>
</dbReference>
<keyword evidence="3" id="KW-0812">Transmembrane</keyword>
<feature type="domain" description="RING-type" evidence="4">
    <location>
        <begin position="102"/>
        <end position="144"/>
    </location>
</feature>
<dbReference type="SUPFAM" id="SSF57850">
    <property type="entry name" value="RING/U-box"/>
    <property type="match status" value="1"/>
</dbReference>
<gene>
    <name evidence="5" type="ORF">PanWU01x14_180250</name>
</gene>
<keyword evidence="3" id="KW-0472">Membrane</keyword>
<proteinExistence type="predicted"/>
<dbReference type="PANTHER" id="PTHR45676">
    <property type="entry name" value="RING-H2 FINGER PROTEIN ATL51-RELATED"/>
    <property type="match status" value="1"/>
</dbReference>
<comment type="caution">
    <text evidence="5">The sequence shown here is derived from an EMBL/GenBank/DDBJ whole genome shotgun (WGS) entry which is preliminary data.</text>
</comment>